<evidence type="ECO:0000256" key="2">
    <source>
        <dbReference type="SAM" id="Phobius"/>
    </source>
</evidence>
<gene>
    <name evidence="3" type="ORF">ACOF00016_LOCUS17236</name>
</gene>
<reference evidence="3" key="1">
    <citation type="submission" date="2021-01" db="EMBL/GenBank/DDBJ databases">
        <authorList>
            <person name="Corre E."/>
            <person name="Pelletier E."/>
            <person name="Niang G."/>
            <person name="Scheremetjew M."/>
            <person name="Finn R."/>
            <person name="Kale V."/>
            <person name="Holt S."/>
            <person name="Cochrane G."/>
            <person name="Meng A."/>
            <person name="Brown T."/>
            <person name="Cohen L."/>
        </authorList>
    </citation>
    <scope>NUCLEOTIDE SEQUENCE</scope>
    <source>
        <strain evidence="3">CCMP127</strain>
    </source>
</reference>
<name>A0A7S3LG58_9STRA</name>
<organism evidence="3">
    <name type="scientific">Amphora coffeiformis</name>
    <dbReference type="NCBI Taxonomy" id="265554"/>
    <lineage>
        <taxon>Eukaryota</taxon>
        <taxon>Sar</taxon>
        <taxon>Stramenopiles</taxon>
        <taxon>Ochrophyta</taxon>
        <taxon>Bacillariophyta</taxon>
        <taxon>Bacillariophyceae</taxon>
        <taxon>Bacillariophycidae</taxon>
        <taxon>Thalassiophysales</taxon>
        <taxon>Catenulaceae</taxon>
        <taxon>Amphora</taxon>
    </lineage>
</organism>
<feature type="region of interest" description="Disordered" evidence="1">
    <location>
        <begin position="35"/>
        <end position="54"/>
    </location>
</feature>
<evidence type="ECO:0000313" key="3">
    <source>
        <dbReference type="EMBL" id="CAE0420490.1"/>
    </source>
</evidence>
<accession>A0A7S3LG58</accession>
<evidence type="ECO:0000256" key="1">
    <source>
        <dbReference type="SAM" id="MobiDB-lite"/>
    </source>
</evidence>
<feature type="compositionally biased region" description="Low complexity" evidence="1">
    <location>
        <begin position="44"/>
        <end position="54"/>
    </location>
</feature>
<dbReference type="EMBL" id="HBIM01023300">
    <property type="protein sequence ID" value="CAE0420490.1"/>
    <property type="molecule type" value="Transcribed_RNA"/>
</dbReference>
<keyword evidence="2" id="KW-1133">Transmembrane helix</keyword>
<keyword evidence="2" id="KW-0472">Membrane</keyword>
<proteinExistence type="predicted"/>
<feature type="transmembrane region" description="Helical" evidence="2">
    <location>
        <begin position="438"/>
        <end position="457"/>
    </location>
</feature>
<protein>
    <submittedName>
        <fullName evidence="3">Uncharacterized protein</fullName>
    </submittedName>
</protein>
<dbReference type="AlphaFoldDB" id="A0A7S3LG58"/>
<keyword evidence="2" id="KW-0812">Transmembrane</keyword>
<sequence length="492" mass="54122">MGRGRPETIIQPDGIKPYNWEGQYGTVASYRDGKSHVWQHNKEQPQQQDQQGQFPGGVINVSGTCMRLYNESTLSIRQTDYTGLSGYVNIYGNMCMNVQHALELRNSSQLDIQNSHIRGSAFNSSRSENCGASGIYCRGTGVVSIEASDARSNELRTTEILGGNAIQKSIKPAVPGHGIEVWNNCALYVGSSLTNNDNAAAKKDSLDDKIVISAGSYVIDPRGGSWLGHKRDPPDRLSSAIKLYESSATLYGGTYWGPNTVSLSKSNITIYGGSFYNRALGEDDQDNDGIRHKFGFEKCKGNTALKIQRQSSAFIYGGNFYESFQNDISSCLEVSSNANVSIYGGNFQGTWSLWREHWIDRDKVHVYGRSFRLVKDGRKHPGGTTISRRLKGTLCDGNHLSVRIHTGVALQNVSLLFSFHSCEEQDYFDPALSAPNTVGRVFLLIVAVALAVGMGYARHQKKWCLARMNGDAATKATTYARVATGDIEMRTT</sequence>